<dbReference type="EMBL" id="JAWDJR010000003">
    <property type="protein sequence ID" value="KAK9978526.1"/>
    <property type="molecule type" value="Genomic_DNA"/>
</dbReference>
<gene>
    <name evidence="3" type="ORF">ABG768_020274</name>
</gene>
<feature type="region of interest" description="Disordered" evidence="1">
    <location>
        <begin position="294"/>
        <end position="321"/>
    </location>
</feature>
<reference evidence="3 4" key="1">
    <citation type="submission" date="2024-05" db="EMBL/GenBank/DDBJ databases">
        <title>A high-quality chromosomal-level genome assembly of Topmouth culter (Culter alburnus).</title>
        <authorList>
            <person name="Zhao H."/>
        </authorList>
    </citation>
    <scope>NUCLEOTIDE SEQUENCE [LARGE SCALE GENOMIC DNA]</scope>
    <source>
        <strain evidence="3">CATC2023</strain>
        <tissue evidence="3">Muscle</tissue>
    </source>
</reference>
<evidence type="ECO:0000313" key="4">
    <source>
        <dbReference type="Proteomes" id="UP001479290"/>
    </source>
</evidence>
<dbReference type="AlphaFoldDB" id="A0AAW2AXT3"/>
<organism evidence="3 4">
    <name type="scientific">Culter alburnus</name>
    <name type="common">Topmouth culter</name>
    <dbReference type="NCBI Taxonomy" id="194366"/>
    <lineage>
        <taxon>Eukaryota</taxon>
        <taxon>Metazoa</taxon>
        <taxon>Chordata</taxon>
        <taxon>Craniata</taxon>
        <taxon>Vertebrata</taxon>
        <taxon>Euteleostomi</taxon>
        <taxon>Actinopterygii</taxon>
        <taxon>Neopterygii</taxon>
        <taxon>Teleostei</taxon>
        <taxon>Ostariophysi</taxon>
        <taxon>Cypriniformes</taxon>
        <taxon>Xenocyprididae</taxon>
        <taxon>Xenocypridinae</taxon>
        <taxon>Culter</taxon>
    </lineage>
</organism>
<accession>A0AAW2AXT3</accession>
<sequence>MEASRETFVVLPVSQYKQLQNKYEVHLKNITEEERRRRRILISSVLRSTQRLILKNETEGELGGTATTTTTPTSESKMAAQRLNIYLDNNVNMFMDPQRSTAFTGPLYQAAADPTTYYLNEDMTVMINMVEAEDLNTIKESHQENSDAASDTLPSLIPLPANDGFSKEQTLFMINLMRQHIEREGEGLPKTLEELNARLKSAMRSKKHLWRDAADKLSSHFLQSFCPDKVARKWNTLVEAYKKIKDSDKPREKGSIRFKFYAEMDALLQAQNEVVFPVVGTSVGLKVRRPEALGQCNNDTALTPPTSTSTPPTSPPTPPLKRQRVDCELMQFLQDSEEACQRRHEETLAQLRSAQLGFEALMTKLLDKL</sequence>
<dbReference type="Pfam" id="PF13837">
    <property type="entry name" value="Myb_DNA-bind_4"/>
    <property type="match status" value="1"/>
</dbReference>
<keyword evidence="4" id="KW-1185">Reference proteome</keyword>
<dbReference type="InterPro" id="IPR044822">
    <property type="entry name" value="Myb_DNA-bind_4"/>
</dbReference>
<comment type="caution">
    <text evidence="3">The sequence shown here is derived from an EMBL/GenBank/DDBJ whole genome shotgun (WGS) entry which is preliminary data.</text>
</comment>
<feature type="domain" description="Myb/SANT-like DNA-binding" evidence="2">
    <location>
        <begin position="193"/>
        <end position="267"/>
    </location>
</feature>
<protein>
    <recommendedName>
        <fullName evidence="2">Myb/SANT-like DNA-binding domain-containing protein</fullName>
    </recommendedName>
</protein>
<dbReference type="Proteomes" id="UP001479290">
    <property type="component" value="Unassembled WGS sequence"/>
</dbReference>
<evidence type="ECO:0000313" key="3">
    <source>
        <dbReference type="EMBL" id="KAK9978526.1"/>
    </source>
</evidence>
<evidence type="ECO:0000256" key="1">
    <source>
        <dbReference type="SAM" id="MobiDB-lite"/>
    </source>
</evidence>
<evidence type="ECO:0000259" key="2">
    <source>
        <dbReference type="Pfam" id="PF13837"/>
    </source>
</evidence>
<name>A0AAW2AXT3_CULAL</name>
<proteinExistence type="predicted"/>